<sequence>MPIRYKVNIIAALKEAGYSTYKLRKEKLLGEATLQKFRNEELVSWDNIATVCQLLCCQPGDLMEYIPEQPHPQEGV</sequence>
<dbReference type="GeneID" id="23112450"/>
<accession>A0A414AY83</accession>
<proteinExistence type="predicted"/>
<organism evidence="2 3">
    <name type="scientific">Enterocloster bolteae</name>
    <dbReference type="NCBI Taxonomy" id="208479"/>
    <lineage>
        <taxon>Bacteria</taxon>
        <taxon>Bacillati</taxon>
        <taxon>Bacillota</taxon>
        <taxon>Clostridia</taxon>
        <taxon>Lachnospirales</taxon>
        <taxon>Lachnospiraceae</taxon>
        <taxon>Enterocloster</taxon>
    </lineage>
</organism>
<reference evidence="2 3" key="1">
    <citation type="submission" date="2018-08" db="EMBL/GenBank/DDBJ databases">
        <title>A genome reference for cultivated species of the human gut microbiota.</title>
        <authorList>
            <person name="Zou Y."/>
            <person name="Xue W."/>
            <person name="Luo G."/>
        </authorList>
    </citation>
    <scope>NUCLEOTIDE SEQUENCE [LARGE SCALE GENOMIC DNA]</scope>
    <source>
        <strain evidence="2 3">AM35-14</strain>
    </source>
</reference>
<dbReference type="EMBL" id="QSHZ01000006">
    <property type="protein sequence ID" value="RHC57116.1"/>
    <property type="molecule type" value="Genomic_DNA"/>
</dbReference>
<gene>
    <name evidence="2" type="ORF">DW839_07960</name>
</gene>
<dbReference type="AlphaFoldDB" id="A0A414AY83"/>
<evidence type="ECO:0000313" key="3">
    <source>
        <dbReference type="Proteomes" id="UP000283975"/>
    </source>
</evidence>
<evidence type="ECO:0000259" key="1">
    <source>
        <dbReference type="Pfam" id="PF13443"/>
    </source>
</evidence>
<evidence type="ECO:0000313" key="2">
    <source>
        <dbReference type="EMBL" id="RHC57116.1"/>
    </source>
</evidence>
<dbReference type="InterPro" id="IPR001387">
    <property type="entry name" value="Cro/C1-type_HTH"/>
</dbReference>
<dbReference type="Pfam" id="PF13443">
    <property type="entry name" value="HTH_26"/>
    <property type="match status" value="1"/>
</dbReference>
<dbReference type="Proteomes" id="UP000283975">
    <property type="component" value="Unassembled WGS sequence"/>
</dbReference>
<name>A0A414AY83_9FIRM</name>
<comment type="caution">
    <text evidence="2">The sequence shown here is derived from an EMBL/GenBank/DDBJ whole genome shotgun (WGS) entry which is preliminary data.</text>
</comment>
<feature type="domain" description="HTH cro/C1-type" evidence="1">
    <location>
        <begin position="11"/>
        <end position="68"/>
    </location>
</feature>
<protein>
    <submittedName>
        <fullName evidence="2">XRE family transcriptional regulator</fullName>
    </submittedName>
</protein>
<dbReference type="RefSeq" id="WP_024726365.1">
    <property type="nucleotide sequence ID" value="NZ_CACRTF010000018.1"/>
</dbReference>